<comment type="function">
    <text evidence="12">Poorly processive, error-prone DNA polymerase involved in untargeted mutagenesis. Copies undamaged DNA at stalled replication forks, which arise in vivo from mismatched or misaligned primer ends. These misaligned primers can be extended by PolIV. Exhibits no 3'-5' exonuclease (proofreading) activity. May be involved in translesional synthesis, in conjunction with the beta clamp from PolIII.</text>
</comment>
<dbReference type="RefSeq" id="WP_338204031.1">
    <property type="nucleotide sequence ID" value="NZ_JAEKNR010000198.1"/>
</dbReference>
<dbReference type="GO" id="GO:0003677">
    <property type="term" value="F:DNA binding"/>
    <property type="evidence" value="ECO:0007669"/>
    <property type="project" value="UniProtKB-UniRule"/>
</dbReference>
<dbReference type="PANTHER" id="PTHR11076:SF33">
    <property type="entry name" value="DNA POLYMERASE KAPPA"/>
    <property type="match status" value="1"/>
</dbReference>
<dbReference type="Pfam" id="PF00817">
    <property type="entry name" value="IMS"/>
    <property type="match status" value="1"/>
</dbReference>
<evidence type="ECO:0000259" key="13">
    <source>
        <dbReference type="PROSITE" id="PS50173"/>
    </source>
</evidence>
<comment type="catalytic activity">
    <reaction evidence="11 12">
        <text>DNA(n) + a 2'-deoxyribonucleoside 5'-triphosphate = DNA(n+1) + diphosphate</text>
        <dbReference type="Rhea" id="RHEA:22508"/>
        <dbReference type="Rhea" id="RHEA-COMP:17339"/>
        <dbReference type="Rhea" id="RHEA-COMP:17340"/>
        <dbReference type="ChEBI" id="CHEBI:33019"/>
        <dbReference type="ChEBI" id="CHEBI:61560"/>
        <dbReference type="ChEBI" id="CHEBI:173112"/>
        <dbReference type="EC" id="2.7.7.7"/>
    </reaction>
</comment>
<keyword evidence="7 12" id="KW-0227">DNA damage</keyword>
<evidence type="ECO:0000256" key="12">
    <source>
        <dbReference type="HAMAP-Rule" id="MF_01113"/>
    </source>
</evidence>
<evidence type="ECO:0000256" key="7">
    <source>
        <dbReference type="ARBA" id="ARBA00022763"/>
    </source>
</evidence>
<evidence type="ECO:0000256" key="3">
    <source>
        <dbReference type="ARBA" id="ARBA00022679"/>
    </source>
</evidence>
<dbReference type="AlphaFoldDB" id="A0A934KBZ1"/>
<dbReference type="GO" id="GO:0000287">
    <property type="term" value="F:magnesium ion binding"/>
    <property type="evidence" value="ECO:0007669"/>
    <property type="project" value="UniProtKB-UniRule"/>
</dbReference>
<evidence type="ECO:0000256" key="6">
    <source>
        <dbReference type="ARBA" id="ARBA00022723"/>
    </source>
</evidence>
<dbReference type="EMBL" id="JAEKNR010000198">
    <property type="protein sequence ID" value="MBJ7600268.1"/>
    <property type="molecule type" value="Genomic_DNA"/>
</dbReference>
<dbReference type="Gene3D" id="3.30.1490.100">
    <property type="entry name" value="DNA polymerase, Y-family, little finger domain"/>
    <property type="match status" value="1"/>
</dbReference>
<gene>
    <name evidence="12 14" type="primary">dinB</name>
    <name evidence="14" type="ORF">JF922_19615</name>
</gene>
<dbReference type="Gene3D" id="3.40.1170.60">
    <property type="match status" value="1"/>
</dbReference>
<comment type="cofactor">
    <cofactor evidence="12">
        <name>Mg(2+)</name>
        <dbReference type="ChEBI" id="CHEBI:18420"/>
    </cofactor>
    <text evidence="12">Binds 2 magnesium ions per subunit.</text>
</comment>
<organism evidence="14 15">
    <name type="scientific">Candidatus Nephthysia bennettiae</name>
    <dbReference type="NCBI Taxonomy" id="3127016"/>
    <lineage>
        <taxon>Bacteria</taxon>
        <taxon>Bacillati</taxon>
        <taxon>Candidatus Dormiibacterota</taxon>
        <taxon>Candidatus Dormibacteria</taxon>
        <taxon>Candidatus Dormibacterales</taxon>
        <taxon>Candidatus Dormibacteraceae</taxon>
        <taxon>Candidatus Nephthysia</taxon>
    </lineage>
</organism>
<dbReference type="SUPFAM" id="SSF100879">
    <property type="entry name" value="Lesion bypass DNA polymerase (Y-family), little finger domain"/>
    <property type="match status" value="1"/>
</dbReference>
<evidence type="ECO:0000256" key="10">
    <source>
        <dbReference type="ARBA" id="ARBA00023204"/>
    </source>
</evidence>
<keyword evidence="8 12" id="KW-0460">Magnesium</keyword>
<evidence type="ECO:0000313" key="14">
    <source>
        <dbReference type="EMBL" id="MBJ7600268.1"/>
    </source>
</evidence>
<keyword evidence="6 12" id="KW-0479">Metal-binding</keyword>
<dbReference type="InterPro" id="IPR022880">
    <property type="entry name" value="DNApol_IV"/>
</dbReference>
<reference evidence="14" key="1">
    <citation type="submission" date="2020-10" db="EMBL/GenBank/DDBJ databases">
        <title>Ca. Dormibacterota MAGs.</title>
        <authorList>
            <person name="Montgomery K."/>
        </authorList>
    </citation>
    <scope>NUCLEOTIDE SEQUENCE [LARGE SCALE GENOMIC DNA]</scope>
    <source>
        <strain evidence="14">SC8812_S17_10</strain>
    </source>
</reference>
<dbReference type="PANTHER" id="PTHR11076">
    <property type="entry name" value="DNA REPAIR POLYMERASE UMUC / TRANSFERASE FAMILY MEMBER"/>
    <property type="match status" value="1"/>
</dbReference>
<dbReference type="Gene3D" id="3.30.70.270">
    <property type="match status" value="1"/>
</dbReference>
<keyword evidence="4 12" id="KW-0548">Nucleotidyltransferase</keyword>
<feature type="active site" evidence="12">
    <location>
        <position position="112"/>
    </location>
</feature>
<dbReference type="InterPro" id="IPR036775">
    <property type="entry name" value="DNA_pol_Y-fam_lit_finger_sf"/>
</dbReference>
<sequence>MPRSEPWPRTILHVDIDAFYTSVHQRDDPALQGKPMAVAGRSRRAVVMGASYEARSFGVNSAMPLHEARERCPDLLVVGPQPNRYREASRQVHAVFRRFTSPEKIEAVALDEAYLDVTVRTRHGTSTPDDVARRIKYTIHTEVGLTASVGVATSKLVAKIAGASRKPDGLVLVHPGTEADFLAPLPISVIPGLGPKTEEKLQFIGLRSVGDLAGQETQRLVQVLGAGGAMLQRLAQGRDRAPVDGSKPAKTISAETTFDYDVTDRSQLEEELRELVEKLTERLRADGVRARTVYVKLKLPDFRLVSRQVSRTSATDDEDAIFRAARSALEKSHVESRPVRLIGVGVSGLVHPQPELQMTLFD</sequence>
<evidence type="ECO:0000313" key="15">
    <source>
        <dbReference type="Proteomes" id="UP000612893"/>
    </source>
</evidence>
<comment type="caution">
    <text evidence="14">The sequence shown here is derived from an EMBL/GenBank/DDBJ whole genome shotgun (WGS) entry which is preliminary data.</text>
</comment>
<feature type="domain" description="UmuC" evidence="13">
    <location>
        <begin position="11"/>
        <end position="194"/>
    </location>
</feature>
<comment type="similarity">
    <text evidence="1 12">Belongs to the DNA polymerase type-Y family.</text>
</comment>
<dbReference type="SUPFAM" id="SSF56672">
    <property type="entry name" value="DNA/RNA polymerases"/>
    <property type="match status" value="1"/>
</dbReference>
<feature type="binding site" evidence="12">
    <location>
        <position position="15"/>
    </location>
    <ligand>
        <name>Mg(2+)</name>
        <dbReference type="ChEBI" id="CHEBI:18420"/>
    </ligand>
</feature>
<keyword evidence="2 12" id="KW-0515">Mutator protein</keyword>
<dbReference type="InterPro" id="IPR017961">
    <property type="entry name" value="DNA_pol_Y-fam_little_finger"/>
</dbReference>
<keyword evidence="15" id="KW-1185">Reference proteome</keyword>
<dbReference type="Pfam" id="PF11798">
    <property type="entry name" value="IMS_HHH"/>
    <property type="match status" value="1"/>
</dbReference>
<dbReference type="CDD" id="cd03586">
    <property type="entry name" value="PolY_Pol_IV_kappa"/>
    <property type="match status" value="1"/>
</dbReference>
<dbReference type="GO" id="GO:0006261">
    <property type="term" value="P:DNA-templated DNA replication"/>
    <property type="evidence" value="ECO:0007669"/>
    <property type="project" value="UniProtKB-UniRule"/>
</dbReference>
<evidence type="ECO:0000256" key="9">
    <source>
        <dbReference type="ARBA" id="ARBA00022932"/>
    </source>
</evidence>
<dbReference type="FunFam" id="3.30.1490.100:FF:000004">
    <property type="entry name" value="DNA polymerase IV"/>
    <property type="match status" value="1"/>
</dbReference>
<dbReference type="NCBIfam" id="NF002677">
    <property type="entry name" value="PRK02406.1"/>
    <property type="match status" value="1"/>
</dbReference>
<dbReference type="EC" id="2.7.7.7" evidence="12"/>
<dbReference type="InterPro" id="IPR024728">
    <property type="entry name" value="PolY_HhH_motif"/>
</dbReference>
<keyword evidence="12" id="KW-0238">DNA-binding</keyword>
<dbReference type="InterPro" id="IPR001126">
    <property type="entry name" value="UmuC"/>
</dbReference>
<dbReference type="GO" id="GO:0005737">
    <property type="term" value="C:cytoplasm"/>
    <property type="evidence" value="ECO:0007669"/>
    <property type="project" value="UniProtKB-SubCell"/>
</dbReference>
<keyword evidence="5 12" id="KW-0235">DNA replication</keyword>
<comment type="subcellular location">
    <subcellularLocation>
        <location evidence="12">Cytoplasm</location>
    </subcellularLocation>
</comment>
<dbReference type="PROSITE" id="PS50173">
    <property type="entry name" value="UMUC"/>
    <property type="match status" value="1"/>
</dbReference>
<protein>
    <recommendedName>
        <fullName evidence="12">DNA polymerase IV</fullName>
        <shortName evidence="12">Pol IV</shortName>
        <ecNumber evidence="12">2.7.7.7</ecNumber>
    </recommendedName>
</protein>
<proteinExistence type="inferred from homology"/>
<dbReference type="Gene3D" id="1.10.150.20">
    <property type="entry name" value="5' to 3' exonuclease, C-terminal subdomain"/>
    <property type="match status" value="1"/>
</dbReference>
<accession>A0A934KBZ1</accession>
<dbReference type="Proteomes" id="UP000612893">
    <property type="component" value="Unassembled WGS sequence"/>
</dbReference>
<dbReference type="GO" id="GO:0003887">
    <property type="term" value="F:DNA-directed DNA polymerase activity"/>
    <property type="evidence" value="ECO:0007669"/>
    <property type="project" value="UniProtKB-UniRule"/>
</dbReference>
<keyword evidence="10 12" id="KW-0234">DNA repair</keyword>
<evidence type="ECO:0000256" key="8">
    <source>
        <dbReference type="ARBA" id="ARBA00022842"/>
    </source>
</evidence>
<evidence type="ECO:0000256" key="1">
    <source>
        <dbReference type="ARBA" id="ARBA00010945"/>
    </source>
</evidence>
<dbReference type="HAMAP" id="MF_01113">
    <property type="entry name" value="DNApol_IV"/>
    <property type="match status" value="1"/>
</dbReference>
<evidence type="ECO:0000256" key="5">
    <source>
        <dbReference type="ARBA" id="ARBA00022705"/>
    </source>
</evidence>
<dbReference type="GO" id="GO:0006281">
    <property type="term" value="P:DNA repair"/>
    <property type="evidence" value="ECO:0007669"/>
    <property type="project" value="UniProtKB-UniRule"/>
</dbReference>
<dbReference type="InterPro" id="IPR043502">
    <property type="entry name" value="DNA/RNA_pol_sf"/>
</dbReference>
<feature type="site" description="Substrate discrimination" evidence="12">
    <location>
        <position position="20"/>
    </location>
</feature>
<dbReference type="InterPro" id="IPR043128">
    <property type="entry name" value="Rev_trsase/Diguanyl_cyclase"/>
</dbReference>
<name>A0A934KBZ1_9BACT</name>
<evidence type="ECO:0000256" key="11">
    <source>
        <dbReference type="ARBA" id="ARBA00049244"/>
    </source>
</evidence>
<keyword evidence="12" id="KW-0963">Cytoplasm</keyword>
<dbReference type="Pfam" id="PF11799">
    <property type="entry name" value="IMS_C"/>
    <property type="match status" value="1"/>
</dbReference>
<feature type="binding site" evidence="12">
    <location>
        <position position="111"/>
    </location>
    <ligand>
        <name>Mg(2+)</name>
        <dbReference type="ChEBI" id="CHEBI:18420"/>
    </ligand>
</feature>
<keyword evidence="3 12" id="KW-0808">Transferase</keyword>
<evidence type="ECO:0000256" key="4">
    <source>
        <dbReference type="ARBA" id="ARBA00022695"/>
    </source>
</evidence>
<keyword evidence="9 12" id="KW-0239">DNA-directed DNA polymerase</keyword>
<comment type="subunit">
    <text evidence="12">Monomer.</text>
</comment>
<evidence type="ECO:0000256" key="2">
    <source>
        <dbReference type="ARBA" id="ARBA00022457"/>
    </source>
</evidence>
<dbReference type="InterPro" id="IPR050116">
    <property type="entry name" value="DNA_polymerase-Y"/>
</dbReference>